<evidence type="ECO:0000313" key="2">
    <source>
        <dbReference type="EMBL" id="ALO14736.1"/>
    </source>
</evidence>
<dbReference type="PANTHER" id="PTHR41339">
    <property type="entry name" value="LIPL48"/>
    <property type="match status" value="1"/>
</dbReference>
<feature type="chain" id="PRO_5006599198" description="Right handed beta helix domain-containing protein" evidence="1">
    <location>
        <begin position="21"/>
        <end position="577"/>
    </location>
</feature>
<dbReference type="PANTHER" id="PTHR41339:SF1">
    <property type="entry name" value="SECRETED PROTEIN"/>
    <property type="match status" value="1"/>
</dbReference>
<dbReference type="OrthoDB" id="1521716at2"/>
<organism evidence="2 3">
    <name type="scientific">Salinivirga cyanobacteriivorans</name>
    <dbReference type="NCBI Taxonomy" id="1307839"/>
    <lineage>
        <taxon>Bacteria</taxon>
        <taxon>Pseudomonadati</taxon>
        <taxon>Bacteroidota</taxon>
        <taxon>Bacteroidia</taxon>
        <taxon>Bacteroidales</taxon>
        <taxon>Salinivirgaceae</taxon>
        <taxon>Salinivirga</taxon>
    </lineage>
</organism>
<evidence type="ECO:0008006" key="4">
    <source>
        <dbReference type="Google" id="ProtNLM"/>
    </source>
</evidence>
<name>A0A0S2HXD1_9BACT</name>
<evidence type="ECO:0000313" key="3">
    <source>
        <dbReference type="Proteomes" id="UP000064893"/>
    </source>
</evidence>
<dbReference type="SMART" id="SM00710">
    <property type="entry name" value="PbH1"/>
    <property type="match status" value="5"/>
</dbReference>
<evidence type="ECO:0000256" key="1">
    <source>
        <dbReference type="SAM" id="SignalP"/>
    </source>
</evidence>
<accession>A0A0S2HXD1</accession>
<sequence length="577" mass="61146" precursor="true">MKKITALLMMLYFMAFIFSSCELVEEEDDEQPSEEYINETIDTDVTWQGGTYIIEGTLRIENGGHLTIDPGTTIKFEDGGRISVAGANSALTAVGTANAQITFTSVSNTPSAGSWDYINFESTATGTSSLQYCIIEYGGGYAATYGGALWLEGPSISVDHCTISNSAVYGVVCDDDSEFTSFTNNTLMDNDSYDIYIEGNAAHTIGSGNVIDGSGILVDGDTYTQSEATWSLQTAPFTIDGTLYVQSDGGATLNIAAGNTIQFTEGSQMTVGSDGYGTFKAIGTESLPILFTSTSTQKQGGQWDYIGFENGSVNSELSYCIVEAGGGYASYVGAIDINDAAVSIDNTEIRLSATYAITLDNAGSFASFSNNNIHDVDNYVMQIYGNWAHTIGTGNNYGEDDLGILVHGDDFEHTNETWLFQSTAYVIDGTLSIESASGSTLEIEAGSTIKFTDGSEITVGYSEFGKLVVNGTSVLPVTFTTAAPAGGEQPGDWDGIFFESNTMNGSILNYCNISYGGGYATTYDNGNINLDDVSSGEPTISNCIISYSAGWGIYNSNSSPTLISNTYNGNENGDIGN</sequence>
<dbReference type="Proteomes" id="UP000064893">
    <property type="component" value="Chromosome"/>
</dbReference>
<dbReference type="Gene3D" id="2.160.20.10">
    <property type="entry name" value="Single-stranded right-handed beta-helix, Pectin lyase-like"/>
    <property type="match status" value="1"/>
</dbReference>
<proteinExistence type="predicted"/>
<feature type="signal peptide" evidence="1">
    <location>
        <begin position="1"/>
        <end position="20"/>
    </location>
</feature>
<protein>
    <recommendedName>
        <fullName evidence="4">Right handed beta helix domain-containing protein</fullName>
    </recommendedName>
</protein>
<dbReference type="PROSITE" id="PS51257">
    <property type="entry name" value="PROKAR_LIPOPROTEIN"/>
    <property type="match status" value="1"/>
</dbReference>
<dbReference type="InterPro" id="IPR006626">
    <property type="entry name" value="PbH1"/>
</dbReference>
<keyword evidence="1" id="KW-0732">Signal</keyword>
<reference evidence="2 3" key="1">
    <citation type="submission" date="2015-11" db="EMBL/GenBank/DDBJ databases">
        <title>Description and complete genome sequence of a novel strain predominating in hypersaline microbial mats and representing a new family of the Bacteriodetes phylum.</title>
        <authorList>
            <person name="Spring S."/>
            <person name="Bunk B."/>
            <person name="Sproer C."/>
            <person name="Klenk H.-P."/>
        </authorList>
    </citation>
    <scope>NUCLEOTIDE SEQUENCE [LARGE SCALE GENOMIC DNA]</scope>
    <source>
        <strain evidence="2 3">L21-Spi-D4</strain>
    </source>
</reference>
<dbReference type="InterPro" id="IPR011050">
    <property type="entry name" value="Pectin_lyase_fold/virulence"/>
</dbReference>
<dbReference type="RefSeq" id="WP_057952251.1">
    <property type="nucleotide sequence ID" value="NZ_CP013118.1"/>
</dbReference>
<dbReference type="STRING" id="1307839.L21SP5_01070"/>
<dbReference type="AlphaFoldDB" id="A0A0S2HXD1"/>
<dbReference type="KEGG" id="blq:L21SP5_01070"/>
<keyword evidence="3" id="KW-1185">Reference proteome</keyword>
<dbReference type="EMBL" id="CP013118">
    <property type="protein sequence ID" value="ALO14736.1"/>
    <property type="molecule type" value="Genomic_DNA"/>
</dbReference>
<dbReference type="SUPFAM" id="SSF51126">
    <property type="entry name" value="Pectin lyase-like"/>
    <property type="match status" value="2"/>
</dbReference>
<dbReference type="InterPro" id="IPR012334">
    <property type="entry name" value="Pectin_lyas_fold"/>
</dbReference>
<gene>
    <name evidence="2" type="ORF">L21SP5_01070</name>
</gene>